<evidence type="ECO:0000256" key="1">
    <source>
        <dbReference type="ARBA" id="ARBA00004167"/>
    </source>
</evidence>
<evidence type="ECO:0000313" key="11">
    <source>
        <dbReference type="Proteomes" id="UP001591681"/>
    </source>
</evidence>
<evidence type="ECO:0000256" key="2">
    <source>
        <dbReference type="ARBA" id="ARBA00004496"/>
    </source>
</evidence>
<keyword evidence="3" id="KW-0963">Cytoplasm</keyword>
<feature type="compositionally biased region" description="Basic and acidic residues" evidence="8">
    <location>
        <begin position="316"/>
        <end position="332"/>
    </location>
</feature>
<evidence type="ECO:0000256" key="9">
    <source>
        <dbReference type="SAM" id="Phobius"/>
    </source>
</evidence>
<dbReference type="GO" id="GO:0016020">
    <property type="term" value="C:membrane"/>
    <property type="evidence" value="ECO:0007669"/>
    <property type="project" value="UniProtKB-SubCell"/>
</dbReference>
<organism evidence="10 11">
    <name type="scientific">Coilia grayii</name>
    <name type="common">Gray's grenadier anchovy</name>
    <dbReference type="NCBI Taxonomy" id="363190"/>
    <lineage>
        <taxon>Eukaryota</taxon>
        <taxon>Metazoa</taxon>
        <taxon>Chordata</taxon>
        <taxon>Craniata</taxon>
        <taxon>Vertebrata</taxon>
        <taxon>Euteleostomi</taxon>
        <taxon>Actinopterygii</taxon>
        <taxon>Neopterygii</taxon>
        <taxon>Teleostei</taxon>
        <taxon>Clupei</taxon>
        <taxon>Clupeiformes</taxon>
        <taxon>Clupeoidei</taxon>
        <taxon>Engraulidae</taxon>
        <taxon>Coilinae</taxon>
        <taxon>Coilia</taxon>
    </lineage>
</organism>
<name>A0ABD1JUG7_9TELE</name>
<keyword evidence="5 9" id="KW-1133">Transmembrane helix</keyword>
<dbReference type="Pfam" id="PF05781">
    <property type="entry name" value="MRVI1"/>
    <property type="match status" value="1"/>
</dbReference>
<dbReference type="AlphaFoldDB" id="A0ABD1JUG7"/>
<evidence type="ECO:0000313" key="10">
    <source>
        <dbReference type="EMBL" id="KAL2090509.1"/>
    </source>
</evidence>
<evidence type="ECO:0000256" key="7">
    <source>
        <dbReference type="ARBA" id="ARBA00023136"/>
    </source>
</evidence>
<reference evidence="10 11" key="1">
    <citation type="submission" date="2024-09" db="EMBL/GenBank/DDBJ databases">
        <title>A chromosome-level genome assembly of Gray's grenadier anchovy, Coilia grayii.</title>
        <authorList>
            <person name="Fu Z."/>
        </authorList>
    </citation>
    <scope>NUCLEOTIDE SEQUENCE [LARGE SCALE GENOMIC DNA]</scope>
    <source>
        <strain evidence="10">G4</strain>
        <tissue evidence="10">Muscle</tissue>
    </source>
</reference>
<keyword evidence="4 9" id="KW-0812">Transmembrane</keyword>
<gene>
    <name evidence="10" type="ORF">ACEWY4_012772</name>
</gene>
<evidence type="ECO:0000256" key="4">
    <source>
        <dbReference type="ARBA" id="ARBA00022692"/>
    </source>
</evidence>
<evidence type="ECO:0000256" key="3">
    <source>
        <dbReference type="ARBA" id="ARBA00022490"/>
    </source>
</evidence>
<accession>A0ABD1JUG7</accession>
<comment type="subcellular location">
    <subcellularLocation>
        <location evidence="2">Cytoplasm</location>
    </subcellularLocation>
    <subcellularLocation>
        <location evidence="1">Membrane</location>
        <topology evidence="1">Single-pass membrane protein</topology>
    </subcellularLocation>
</comment>
<dbReference type="Proteomes" id="UP001591681">
    <property type="component" value="Unassembled WGS sequence"/>
</dbReference>
<evidence type="ECO:0000256" key="6">
    <source>
        <dbReference type="ARBA" id="ARBA00023054"/>
    </source>
</evidence>
<keyword evidence="11" id="KW-1185">Reference proteome</keyword>
<protein>
    <recommendedName>
        <fullName evidence="12">Lymphoid-restricted membrane protein-like</fullName>
    </recommendedName>
</protein>
<dbReference type="InterPro" id="IPR008677">
    <property type="entry name" value="MRVI1"/>
</dbReference>
<feature type="compositionally biased region" description="Low complexity" evidence="8">
    <location>
        <begin position="258"/>
        <end position="272"/>
    </location>
</feature>
<sequence>MLNMMGTQIPPIGTYVFAGLGDDSDSSDEEPRPEELLAASWEELPILERLGLSSCEEMTEEEVESAFFQFAMAFRCDQYTLPQRLQAEEHGRAVAQDNLQMELKHTRDTLQMLKARCENSEAVETLGKMEACLRALGSAVDDVITAAEMLGAAHQEARVSHAVELMSVHVDHLKRRHITDSAELLETRKILQKTRGRLMSDTDDADVRIVRQSSQQHCARRRVSMTLIPNVAQLNDLEARFSESSKGGEDNGSQRPEGGSSHTDSPGSSSSLRPRRHTLQPQGSTQSQEDSSESSVVLSPVAPTLRLRRRSTLVEQDTRGSSEENEGSRETSEQLSEVFAPPASEPCSSHPVQRSVPLWVRTSRVVINVLSLSAIFCVVFLWVLLLMLKTQLT</sequence>
<proteinExistence type="predicted"/>
<dbReference type="PANTHER" id="PTHR15352">
    <property type="entry name" value="LYMPHOID-RESTRICTED MEMBRANE PROTEIN, JAW1"/>
    <property type="match status" value="1"/>
</dbReference>
<comment type="caution">
    <text evidence="10">The sequence shown here is derived from an EMBL/GenBank/DDBJ whole genome shotgun (WGS) entry which is preliminary data.</text>
</comment>
<feature type="region of interest" description="Disordered" evidence="8">
    <location>
        <begin position="242"/>
        <end position="351"/>
    </location>
</feature>
<keyword evidence="6" id="KW-0175">Coiled coil</keyword>
<feature type="transmembrane region" description="Helical" evidence="9">
    <location>
        <begin position="365"/>
        <end position="388"/>
    </location>
</feature>
<dbReference type="PANTHER" id="PTHR15352:SF4">
    <property type="entry name" value="LYMPHOID-RESTRICTED MEMBRANE PROTEIN-LIKE ISOFORM X1"/>
    <property type="match status" value="1"/>
</dbReference>
<evidence type="ECO:0000256" key="5">
    <source>
        <dbReference type="ARBA" id="ARBA00022989"/>
    </source>
</evidence>
<keyword evidence="7 9" id="KW-0472">Membrane</keyword>
<dbReference type="EMBL" id="JBHFQA010000011">
    <property type="protein sequence ID" value="KAL2090509.1"/>
    <property type="molecule type" value="Genomic_DNA"/>
</dbReference>
<evidence type="ECO:0008006" key="12">
    <source>
        <dbReference type="Google" id="ProtNLM"/>
    </source>
</evidence>
<evidence type="ECO:0000256" key="8">
    <source>
        <dbReference type="SAM" id="MobiDB-lite"/>
    </source>
</evidence>
<dbReference type="GO" id="GO:0005737">
    <property type="term" value="C:cytoplasm"/>
    <property type="evidence" value="ECO:0007669"/>
    <property type="project" value="UniProtKB-SubCell"/>
</dbReference>
<feature type="compositionally biased region" description="Low complexity" evidence="8">
    <location>
        <begin position="284"/>
        <end position="299"/>
    </location>
</feature>